<protein>
    <submittedName>
        <fullName evidence="2">Uncharacterized protein</fullName>
    </submittedName>
</protein>
<organism evidence="2 3">
    <name type="scientific">Alistipes senegalensis JC50</name>
    <dbReference type="NCBI Taxonomy" id="1033732"/>
    <lineage>
        <taxon>Bacteria</taxon>
        <taxon>Pseudomonadati</taxon>
        <taxon>Bacteroidota</taxon>
        <taxon>Bacteroidia</taxon>
        <taxon>Bacteroidales</taxon>
        <taxon>Rikenellaceae</taxon>
        <taxon>Alistipes</taxon>
    </lineage>
</organism>
<keyword evidence="1" id="KW-0472">Membrane</keyword>
<keyword evidence="3" id="KW-1185">Reference proteome</keyword>
<dbReference type="Proteomes" id="UP001058267">
    <property type="component" value="Chromosome"/>
</dbReference>
<accession>A0ABY5VB26</accession>
<sequence length="63" mass="6829">MTAILSTICIAAILWRGVVATGVAYNRIKTRGASPTLNIIFWDSILVIVLAVSLLVKIWAPCM</sequence>
<evidence type="ECO:0000256" key="1">
    <source>
        <dbReference type="SAM" id="Phobius"/>
    </source>
</evidence>
<proteinExistence type="predicted"/>
<evidence type="ECO:0000313" key="3">
    <source>
        <dbReference type="Proteomes" id="UP001058267"/>
    </source>
</evidence>
<gene>
    <name evidence="2" type="ORF">NQ519_04805</name>
</gene>
<dbReference type="EMBL" id="CP102252">
    <property type="protein sequence ID" value="UWN66159.1"/>
    <property type="molecule type" value="Genomic_DNA"/>
</dbReference>
<reference evidence="2" key="1">
    <citation type="journal article" date="2022" name="Cell">
        <title>Design, construction, and in vivo augmentation of a complex gut microbiome.</title>
        <authorList>
            <person name="Cheng A.G."/>
            <person name="Ho P.Y."/>
            <person name="Aranda-Diaz A."/>
            <person name="Jain S."/>
            <person name="Yu F.B."/>
            <person name="Meng X."/>
            <person name="Wang M."/>
            <person name="Iakiviak M."/>
            <person name="Nagashima K."/>
            <person name="Zhao A."/>
            <person name="Murugkar P."/>
            <person name="Patil A."/>
            <person name="Atabakhsh K."/>
            <person name="Weakley A."/>
            <person name="Yan J."/>
            <person name="Brumbaugh A.R."/>
            <person name="Higginbottom S."/>
            <person name="Dimas A."/>
            <person name="Shiver A.L."/>
            <person name="Deutschbauer A."/>
            <person name="Neff N."/>
            <person name="Sonnenburg J.L."/>
            <person name="Huang K.C."/>
            <person name="Fischbach M.A."/>
        </authorList>
    </citation>
    <scope>NUCLEOTIDE SEQUENCE</scope>
    <source>
        <strain evidence="2">JC50</strain>
    </source>
</reference>
<name>A0ABY5VB26_9BACT</name>
<dbReference type="RefSeq" id="WP_019152299.1">
    <property type="nucleotide sequence ID" value="NZ_CP102252.1"/>
</dbReference>
<keyword evidence="1" id="KW-0812">Transmembrane</keyword>
<feature type="transmembrane region" description="Helical" evidence="1">
    <location>
        <begin position="39"/>
        <end position="60"/>
    </location>
</feature>
<keyword evidence="1" id="KW-1133">Transmembrane helix</keyword>
<evidence type="ECO:0000313" key="2">
    <source>
        <dbReference type="EMBL" id="UWN66159.1"/>
    </source>
</evidence>